<dbReference type="PANTHER" id="PTHR30469">
    <property type="entry name" value="MULTIDRUG RESISTANCE PROTEIN MDTA"/>
    <property type="match status" value="1"/>
</dbReference>
<sequence>MRKKRSKREHITDAGMREDIVPMNEAVHTTRKNAIGRWLRAHWIIVVAACSLLFSVFGFMLGSTIRSPQDVAASQQEPEPSLITATVTQTELVDGVDVHGTIQPEHIVELTGQGQDGAGSGQTSSGNQTHDSASSAGTSQETISSSLVVTSLPVAVGDSVGNGTVVAEISGRPLFVFHGTIPAYRDIKPDDQGPDIAQLQRALVDMGLLKEKQITSVFDSATRNVVDTLYASHGYRAERTDDGDDSALRQARAAVRAARRQLQQAQTATTCTNHDSSKGSESETDDTSCTIGDGGVISVQDATQDLVDAQDALSLLERRTGIMIPIGEISFIPSSQATVSELPVPVGANASGTVVSLSTSGTVYRASVDSAVAATIKQGMTVTFDASAMQNCSVSNISDARAASGTSTMVTVSCDRGMDAIPSNTTVDATIIRRASNGKVLTVPLSAVGKAPDGTTTVIVRKKGDRLLRIPVTTGLNANGRIEIAGTDGSSIRAGTTVVVGGKS</sequence>
<feature type="compositionally biased region" description="Polar residues" evidence="1">
    <location>
        <begin position="121"/>
        <end position="140"/>
    </location>
</feature>
<dbReference type="OrthoDB" id="3268648at2"/>
<dbReference type="AlphaFoldDB" id="A0A6A2VYB7"/>
<feature type="transmembrane region" description="Helical" evidence="2">
    <location>
        <begin position="41"/>
        <end position="61"/>
    </location>
</feature>
<keyword evidence="2" id="KW-1133">Transmembrane helix</keyword>
<evidence type="ECO:0000313" key="4">
    <source>
        <dbReference type="Proteomes" id="UP000440041"/>
    </source>
</evidence>
<feature type="region of interest" description="Disordered" evidence="1">
    <location>
        <begin position="112"/>
        <end position="140"/>
    </location>
</feature>
<dbReference type="Gene3D" id="1.10.101.10">
    <property type="entry name" value="PGBD-like superfamily/PGBD"/>
    <property type="match status" value="1"/>
</dbReference>
<dbReference type="PANTHER" id="PTHR30469:SF33">
    <property type="entry name" value="SLR1207 PROTEIN"/>
    <property type="match status" value="1"/>
</dbReference>
<dbReference type="InterPro" id="IPR036366">
    <property type="entry name" value="PGBDSf"/>
</dbReference>
<comment type="caution">
    <text evidence="3">The sequence shown here is derived from an EMBL/GenBank/DDBJ whole genome shotgun (WGS) entry which is preliminary data.</text>
</comment>
<evidence type="ECO:0000256" key="2">
    <source>
        <dbReference type="SAM" id="Phobius"/>
    </source>
</evidence>
<evidence type="ECO:0000313" key="3">
    <source>
        <dbReference type="EMBL" id="KAB8299473.1"/>
    </source>
</evidence>
<gene>
    <name evidence="3" type="ORF">DSM100238_0905</name>
</gene>
<dbReference type="InterPro" id="IPR036365">
    <property type="entry name" value="PGBD-like_sf"/>
</dbReference>
<keyword evidence="2" id="KW-0812">Transmembrane</keyword>
<dbReference type="RefSeq" id="WP_152355498.1">
    <property type="nucleotide sequence ID" value="NZ_WBSO01000004.1"/>
</dbReference>
<protein>
    <submittedName>
        <fullName evidence="3">Peptidoglycan-binding domain 1 protein</fullName>
    </submittedName>
</protein>
<dbReference type="EMBL" id="WBSO01000004">
    <property type="protein sequence ID" value="KAB8299473.1"/>
    <property type="molecule type" value="Genomic_DNA"/>
</dbReference>
<name>A0A6A2VYB7_9BIFI</name>
<organism evidence="3 4">
    <name type="scientific">Bifidobacterium apri</name>
    <dbReference type="NCBI Taxonomy" id="1769423"/>
    <lineage>
        <taxon>Bacteria</taxon>
        <taxon>Bacillati</taxon>
        <taxon>Actinomycetota</taxon>
        <taxon>Actinomycetes</taxon>
        <taxon>Bifidobacteriales</taxon>
        <taxon>Bifidobacteriaceae</taxon>
        <taxon>Bifidobacterium</taxon>
    </lineage>
</organism>
<dbReference type="GO" id="GO:0015562">
    <property type="term" value="F:efflux transmembrane transporter activity"/>
    <property type="evidence" value="ECO:0007669"/>
    <property type="project" value="TreeGrafter"/>
</dbReference>
<accession>A0A6A2VYB7</accession>
<dbReference type="SUPFAM" id="SSF47090">
    <property type="entry name" value="PGBD-like"/>
    <property type="match status" value="1"/>
</dbReference>
<keyword evidence="4" id="KW-1185">Reference proteome</keyword>
<evidence type="ECO:0000256" key="1">
    <source>
        <dbReference type="SAM" id="MobiDB-lite"/>
    </source>
</evidence>
<feature type="region of interest" description="Disordered" evidence="1">
    <location>
        <begin position="263"/>
        <end position="289"/>
    </location>
</feature>
<keyword evidence="2" id="KW-0472">Membrane</keyword>
<dbReference type="Gene3D" id="2.40.420.20">
    <property type="match status" value="1"/>
</dbReference>
<dbReference type="GO" id="GO:1990281">
    <property type="term" value="C:efflux pump complex"/>
    <property type="evidence" value="ECO:0007669"/>
    <property type="project" value="TreeGrafter"/>
</dbReference>
<reference evidence="3 4" key="1">
    <citation type="submission" date="2019-09" db="EMBL/GenBank/DDBJ databases">
        <title>Characterization of the phylogenetic diversity of two novel species belonging to the genus Bifidobacterium: Bifidobacterium cebidarum sp. nov. and Bifidobacterium leontopitheci sp. nov.</title>
        <authorList>
            <person name="Lugli G.A."/>
            <person name="Duranti S."/>
            <person name="Milani C."/>
            <person name="Turroni F."/>
            <person name="Ventura M."/>
        </authorList>
    </citation>
    <scope>NUCLEOTIDE SEQUENCE [LARGE SCALE GENOMIC DNA]</scope>
    <source>
        <strain evidence="3 4">DSM 100238</strain>
    </source>
</reference>
<dbReference type="Proteomes" id="UP000440041">
    <property type="component" value="Unassembled WGS sequence"/>
</dbReference>
<proteinExistence type="predicted"/>